<accession>X1ST85</accession>
<protein>
    <submittedName>
        <fullName evidence="1">Uncharacterized protein</fullName>
    </submittedName>
</protein>
<proteinExistence type="predicted"/>
<evidence type="ECO:0000313" key="1">
    <source>
        <dbReference type="EMBL" id="GAI82356.1"/>
    </source>
</evidence>
<dbReference type="Gene3D" id="3.90.320.10">
    <property type="match status" value="1"/>
</dbReference>
<dbReference type="EMBL" id="BARW01006908">
    <property type="protein sequence ID" value="GAI82356.1"/>
    <property type="molecule type" value="Genomic_DNA"/>
</dbReference>
<reference evidence="1" key="1">
    <citation type="journal article" date="2014" name="Front. Microbiol.">
        <title>High frequency of phylogenetically diverse reductive dehalogenase-homologous genes in deep subseafloor sedimentary metagenomes.</title>
        <authorList>
            <person name="Kawai M."/>
            <person name="Futagami T."/>
            <person name="Toyoda A."/>
            <person name="Takaki Y."/>
            <person name="Nishi S."/>
            <person name="Hori S."/>
            <person name="Arai W."/>
            <person name="Tsubouchi T."/>
            <person name="Morono Y."/>
            <person name="Uchiyama I."/>
            <person name="Ito T."/>
            <person name="Fujiyama A."/>
            <person name="Inagaki F."/>
            <person name="Takami H."/>
        </authorList>
    </citation>
    <scope>NUCLEOTIDE SEQUENCE</scope>
    <source>
        <strain evidence="1">Expedition CK06-06</strain>
    </source>
</reference>
<dbReference type="AlphaFoldDB" id="X1ST85"/>
<dbReference type="InterPro" id="IPR011604">
    <property type="entry name" value="PDDEXK-like_dom_sf"/>
</dbReference>
<sequence>MIDLLNKIIETKEKRIKNYPCKSNRASQCGHPCERYLVLSRTRWQEKTLHDVTLQFIFEGGGLIEDMALQEIREAGITVIEQQSAFEWKEIELTGHLDAKIILNGKAIPLEVKGYSHYRFEKLNNVTDFFNSKKHYIQMVPAQLMMYMLNTESETGVLYLKDKLTYRPKIIPVELDYDYCEKIVQKLERVNKHVKENTLPDPVDNYELCQDCGFIHICLPELKAEAIEITDDPDFEEKLNKWEELKPDVKEYSQLDRYIKEKIKEKEKIIVGDYLITGKWIERKGYEVKPSKYWQSKIVNLGK</sequence>
<organism evidence="1">
    <name type="scientific">marine sediment metagenome</name>
    <dbReference type="NCBI Taxonomy" id="412755"/>
    <lineage>
        <taxon>unclassified sequences</taxon>
        <taxon>metagenomes</taxon>
        <taxon>ecological metagenomes</taxon>
    </lineage>
</organism>
<comment type="caution">
    <text evidence="1">The sequence shown here is derived from an EMBL/GenBank/DDBJ whole genome shotgun (WGS) entry which is preliminary data.</text>
</comment>
<name>X1ST85_9ZZZZ</name>
<gene>
    <name evidence="1" type="ORF">S12H4_14490</name>
</gene>